<reference evidence="1 2" key="1">
    <citation type="journal article" date="2022" name="Plant J.">
        <title>Chromosome-level genome of Camellia lanceoleosa provides a valuable resource for understanding genome evolution and self-incompatibility.</title>
        <authorList>
            <person name="Gong W."/>
            <person name="Xiao S."/>
            <person name="Wang L."/>
            <person name="Liao Z."/>
            <person name="Chang Y."/>
            <person name="Mo W."/>
            <person name="Hu G."/>
            <person name="Li W."/>
            <person name="Zhao G."/>
            <person name="Zhu H."/>
            <person name="Hu X."/>
            <person name="Ji K."/>
            <person name="Xiang X."/>
            <person name="Song Q."/>
            <person name="Yuan D."/>
            <person name="Jin S."/>
            <person name="Zhang L."/>
        </authorList>
    </citation>
    <scope>NUCLEOTIDE SEQUENCE [LARGE SCALE GENOMIC DNA]</scope>
    <source>
        <strain evidence="1">SQ_2022a</strain>
    </source>
</reference>
<proteinExistence type="predicted"/>
<evidence type="ECO:0000313" key="2">
    <source>
        <dbReference type="Proteomes" id="UP001060215"/>
    </source>
</evidence>
<sequence length="151" mass="16828">MIQTMKRVGVAVGVVARLALVGWGISKLDSSSLSSESSGSKRKMMKAPGREIYIYKDVFETHQPKLSSAGTGSNYEAMDPELQEAAASVASKLYLMLLKSIKEMSLCEDLVAAWVPAKHEWLWPRPLGQELVNRLRRQKMFSYCAYLTPVT</sequence>
<name>A0ACC0I4V9_9ERIC</name>
<protein>
    <submittedName>
        <fullName evidence="1">Bifunctional fucokinase/fucose pyrophosphorylase</fullName>
    </submittedName>
</protein>
<dbReference type="EMBL" id="CM045763">
    <property type="protein sequence ID" value="KAI8020882.1"/>
    <property type="molecule type" value="Genomic_DNA"/>
</dbReference>
<gene>
    <name evidence="1" type="ORF">LOK49_LG03G00574</name>
</gene>
<organism evidence="1 2">
    <name type="scientific">Camellia lanceoleosa</name>
    <dbReference type="NCBI Taxonomy" id="1840588"/>
    <lineage>
        <taxon>Eukaryota</taxon>
        <taxon>Viridiplantae</taxon>
        <taxon>Streptophyta</taxon>
        <taxon>Embryophyta</taxon>
        <taxon>Tracheophyta</taxon>
        <taxon>Spermatophyta</taxon>
        <taxon>Magnoliopsida</taxon>
        <taxon>eudicotyledons</taxon>
        <taxon>Gunneridae</taxon>
        <taxon>Pentapetalae</taxon>
        <taxon>asterids</taxon>
        <taxon>Ericales</taxon>
        <taxon>Theaceae</taxon>
        <taxon>Camellia</taxon>
    </lineage>
</organism>
<dbReference type="Proteomes" id="UP001060215">
    <property type="component" value="Chromosome 6"/>
</dbReference>
<comment type="caution">
    <text evidence="1">The sequence shown here is derived from an EMBL/GenBank/DDBJ whole genome shotgun (WGS) entry which is preliminary data.</text>
</comment>
<evidence type="ECO:0000313" key="1">
    <source>
        <dbReference type="EMBL" id="KAI8020882.1"/>
    </source>
</evidence>
<keyword evidence="2" id="KW-1185">Reference proteome</keyword>
<accession>A0ACC0I4V9</accession>